<dbReference type="EMBL" id="LR797328">
    <property type="protein sequence ID" value="CAB4203230.1"/>
    <property type="molecule type" value="Genomic_DNA"/>
</dbReference>
<protein>
    <submittedName>
        <fullName evidence="3">Uncharacterized protein</fullName>
    </submittedName>
</protein>
<sequence length="69" mass="7351">MPLIKGYSKTSIGKNIATEIKGGKGRRQAIAIALSTARAAWKSAKGKAAGQRFVAPKPAKKTTRSRRGR</sequence>
<name>A0A6J5RX81_9CAUD</name>
<reference evidence="3" key="1">
    <citation type="submission" date="2020-05" db="EMBL/GenBank/DDBJ databases">
        <authorList>
            <person name="Chiriac C."/>
            <person name="Salcher M."/>
            <person name="Ghai R."/>
            <person name="Kavagutti S V."/>
        </authorList>
    </citation>
    <scope>NUCLEOTIDE SEQUENCE</scope>
</reference>
<dbReference type="EMBL" id="LR796890">
    <property type="protein sequence ID" value="CAB4172954.1"/>
    <property type="molecule type" value="Genomic_DNA"/>
</dbReference>
<evidence type="ECO:0000256" key="1">
    <source>
        <dbReference type="SAM" id="MobiDB-lite"/>
    </source>
</evidence>
<dbReference type="EMBL" id="LR797437">
    <property type="protein sequence ID" value="CAB4216048.1"/>
    <property type="molecule type" value="Genomic_DNA"/>
</dbReference>
<proteinExistence type="predicted"/>
<evidence type="ECO:0000313" key="2">
    <source>
        <dbReference type="EMBL" id="CAB4172954.1"/>
    </source>
</evidence>
<evidence type="ECO:0000313" key="3">
    <source>
        <dbReference type="EMBL" id="CAB4203230.1"/>
    </source>
</evidence>
<feature type="compositionally biased region" description="Basic residues" evidence="1">
    <location>
        <begin position="58"/>
        <end position="69"/>
    </location>
</feature>
<organism evidence="3">
    <name type="scientific">uncultured Caudovirales phage</name>
    <dbReference type="NCBI Taxonomy" id="2100421"/>
    <lineage>
        <taxon>Viruses</taxon>
        <taxon>Duplodnaviria</taxon>
        <taxon>Heunggongvirae</taxon>
        <taxon>Uroviricota</taxon>
        <taxon>Caudoviricetes</taxon>
        <taxon>Peduoviridae</taxon>
        <taxon>Maltschvirus</taxon>
        <taxon>Maltschvirus maltsch</taxon>
    </lineage>
</organism>
<accession>A0A6J5RX81</accession>
<feature type="region of interest" description="Disordered" evidence="1">
    <location>
        <begin position="45"/>
        <end position="69"/>
    </location>
</feature>
<evidence type="ECO:0000313" key="4">
    <source>
        <dbReference type="EMBL" id="CAB4216048.1"/>
    </source>
</evidence>
<gene>
    <name evidence="3" type="ORF">UFOVP1381_2</name>
    <name evidence="4" type="ORF">UFOVP1476_28</name>
    <name evidence="2" type="ORF">UFOVP944_18</name>
</gene>